<reference evidence="2 3" key="1">
    <citation type="submission" date="2019-12" db="EMBL/GenBank/DDBJ databases">
        <title>Mucilaginibacter sp. HME9299 genome sequencing and assembly.</title>
        <authorList>
            <person name="Kang H."/>
            <person name="Kim H."/>
            <person name="Joh K."/>
        </authorList>
    </citation>
    <scope>NUCLEOTIDE SEQUENCE [LARGE SCALE GENOMIC DNA]</scope>
    <source>
        <strain evidence="2 3">HME9299</strain>
    </source>
</reference>
<organism evidence="2 3">
    <name type="scientific">Mucilaginibacter aquatilis</name>
    <dbReference type="NCBI Taxonomy" id="1517760"/>
    <lineage>
        <taxon>Bacteria</taxon>
        <taxon>Pseudomonadati</taxon>
        <taxon>Bacteroidota</taxon>
        <taxon>Sphingobacteriia</taxon>
        <taxon>Sphingobacteriales</taxon>
        <taxon>Sphingobacteriaceae</taxon>
        <taxon>Mucilaginibacter</taxon>
    </lineage>
</organism>
<gene>
    <name evidence="2" type="ORF">GO816_06555</name>
</gene>
<protein>
    <submittedName>
        <fullName evidence="2">Uncharacterized protein</fullName>
    </submittedName>
</protein>
<dbReference type="Proteomes" id="UP000434850">
    <property type="component" value="Unassembled WGS sequence"/>
</dbReference>
<keyword evidence="1" id="KW-0732">Signal</keyword>
<proteinExistence type="predicted"/>
<dbReference type="RefSeq" id="WP_157540551.1">
    <property type="nucleotide sequence ID" value="NZ_WQLA01000002.1"/>
</dbReference>
<evidence type="ECO:0000313" key="2">
    <source>
        <dbReference type="EMBL" id="MVN90780.1"/>
    </source>
</evidence>
<feature type="signal peptide" evidence="1">
    <location>
        <begin position="1"/>
        <end position="19"/>
    </location>
</feature>
<accession>A0A6I4I6K6</accession>
<evidence type="ECO:0000313" key="3">
    <source>
        <dbReference type="Proteomes" id="UP000434850"/>
    </source>
</evidence>
<comment type="caution">
    <text evidence="2">The sequence shown here is derived from an EMBL/GenBank/DDBJ whole genome shotgun (WGS) entry which is preliminary data.</text>
</comment>
<keyword evidence="3" id="KW-1185">Reference proteome</keyword>
<evidence type="ECO:0000256" key="1">
    <source>
        <dbReference type="SAM" id="SignalP"/>
    </source>
</evidence>
<name>A0A6I4I6K6_9SPHI</name>
<dbReference type="OrthoDB" id="793305at2"/>
<feature type="chain" id="PRO_5026352769" evidence="1">
    <location>
        <begin position="20"/>
        <end position="183"/>
    </location>
</feature>
<dbReference type="AlphaFoldDB" id="A0A6I4I6K6"/>
<sequence length="183" mass="20182">MKKTLLTIAIALTAYTASAQKLLKPEVDKISGDTTWKTSEEALYAKLTLVGANELVTIQPVKDHSVCFVWICITKPKTDNKLYSILSGDKTILKLSDKSLINLTAAKNNLTEMMGSNTKTYGSVGEGTKTLTPYAITKEDLQKLQTSPIEFVRISTTNGDQDYDVKPKMGEKVRKTFELIASK</sequence>
<dbReference type="EMBL" id="WQLA01000002">
    <property type="protein sequence ID" value="MVN90780.1"/>
    <property type="molecule type" value="Genomic_DNA"/>
</dbReference>